<accession>A0A6J4PW62</accession>
<proteinExistence type="predicted"/>
<evidence type="ECO:0000313" key="1">
    <source>
        <dbReference type="EMBL" id="CAA9427555.1"/>
    </source>
</evidence>
<dbReference type="EMBL" id="CADCUR010000293">
    <property type="protein sequence ID" value="CAA9427555.1"/>
    <property type="molecule type" value="Genomic_DNA"/>
</dbReference>
<sequence length="38" mass="4404">MKQGIFQSEKIMMTAKCFSQRNRRSALHDSSLHAHRTA</sequence>
<reference evidence="1" key="1">
    <citation type="submission" date="2020-02" db="EMBL/GenBank/DDBJ databases">
        <authorList>
            <person name="Meier V. D."/>
        </authorList>
    </citation>
    <scope>NUCLEOTIDE SEQUENCE</scope>
    <source>
        <strain evidence="1">AVDCRST_MAG74</strain>
    </source>
</reference>
<dbReference type="AlphaFoldDB" id="A0A6J4PW62"/>
<protein>
    <submittedName>
        <fullName evidence="1">Uncharacterized protein</fullName>
    </submittedName>
</protein>
<organism evidence="1">
    <name type="scientific">uncultured Pyrinomonadaceae bacterium</name>
    <dbReference type="NCBI Taxonomy" id="2283094"/>
    <lineage>
        <taxon>Bacteria</taxon>
        <taxon>Pseudomonadati</taxon>
        <taxon>Acidobacteriota</taxon>
        <taxon>Blastocatellia</taxon>
        <taxon>Blastocatellales</taxon>
        <taxon>Pyrinomonadaceae</taxon>
        <taxon>environmental samples</taxon>
    </lineage>
</organism>
<name>A0A6J4PW62_9BACT</name>
<gene>
    <name evidence="1" type="ORF">AVDCRST_MAG74-3450</name>
</gene>